<dbReference type="Proteomes" id="UP000586918">
    <property type="component" value="Unassembled WGS sequence"/>
</dbReference>
<feature type="transmembrane region" description="Helical" evidence="1">
    <location>
        <begin position="64"/>
        <end position="81"/>
    </location>
</feature>
<sequence>MLSDHERKALRELERQFMADDPEFPRSFDARAQRLDRKHLGGSATIAIVVAVLLFALMLAAGSLGGALAFAAGTGLIWLAWQYSNDTRRQPP</sequence>
<comment type="caution">
    <text evidence="2">The sequence shown here is derived from an EMBL/GenBank/DDBJ whole genome shotgun (WGS) entry which is preliminary data.</text>
</comment>
<evidence type="ECO:0000256" key="1">
    <source>
        <dbReference type="SAM" id="Phobius"/>
    </source>
</evidence>
<gene>
    <name evidence="2" type="ORF">HF519_26095</name>
</gene>
<reference evidence="2 3" key="1">
    <citation type="submission" date="2020-04" db="EMBL/GenBank/DDBJ databases">
        <authorList>
            <person name="Klaysubun C."/>
            <person name="Duangmal K."/>
            <person name="Lipun K."/>
        </authorList>
    </citation>
    <scope>NUCLEOTIDE SEQUENCE [LARGE SCALE GENOMIC DNA]</scope>
    <source>
        <strain evidence="2 3">DSM 45300</strain>
    </source>
</reference>
<dbReference type="InterPro" id="IPR021401">
    <property type="entry name" value="DUF3040"/>
</dbReference>
<keyword evidence="1" id="KW-0472">Membrane</keyword>
<evidence type="ECO:0000313" key="2">
    <source>
        <dbReference type="EMBL" id="NMH94974.1"/>
    </source>
</evidence>
<feature type="transmembrane region" description="Helical" evidence="1">
    <location>
        <begin position="40"/>
        <end position="58"/>
    </location>
</feature>
<dbReference type="RefSeq" id="WP_169415644.1">
    <property type="nucleotide sequence ID" value="NZ_JAAXKZ010000145.1"/>
</dbReference>
<keyword evidence="1" id="KW-1133">Transmembrane helix</keyword>
<keyword evidence="3" id="KW-1185">Reference proteome</keyword>
<dbReference type="Pfam" id="PF11239">
    <property type="entry name" value="DUF3040"/>
    <property type="match status" value="1"/>
</dbReference>
<evidence type="ECO:0000313" key="3">
    <source>
        <dbReference type="Proteomes" id="UP000586918"/>
    </source>
</evidence>
<protein>
    <submittedName>
        <fullName evidence="2">DUF3040 domain-containing protein</fullName>
    </submittedName>
</protein>
<dbReference type="EMBL" id="JAAXKZ010000145">
    <property type="protein sequence ID" value="NMH94974.1"/>
    <property type="molecule type" value="Genomic_DNA"/>
</dbReference>
<name>A0A848DRT6_9PSEU</name>
<accession>A0A848DRT6</accession>
<organism evidence="2 3">
    <name type="scientific">Pseudonocardia bannensis</name>
    <dbReference type="NCBI Taxonomy" id="630973"/>
    <lineage>
        <taxon>Bacteria</taxon>
        <taxon>Bacillati</taxon>
        <taxon>Actinomycetota</taxon>
        <taxon>Actinomycetes</taxon>
        <taxon>Pseudonocardiales</taxon>
        <taxon>Pseudonocardiaceae</taxon>
        <taxon>Pseudonocardia</taxon>
    </lineage>
</organism>
<dbReference type="AlphaFoldDB" id="A0A848DRT6"/>
<keyword evidence="1" id="KW-0812">Transmembrane</keyword>
<proteinExistence type="predicted"/>